<name>A0AAD2HQH3_9AGAR</name>
<keyword evidence="3" id="KW-1185">Reference proteome</keyword>
<evidence type="ECO:0000313" key="2">
    <source>
        <dbReference type="EMBL" id="CAK5278297.1"/>
    </source>
</evidence>
<proteinExistence type="predicted"/>
<feature type="compositionally biased region" description="Polar residues" evidence="1">
    <location>
        <begin position="1"/>
        <end position="12"/>
    </location>
</feature>
<protein>
    <recommendedName>
        <fullName evidence="4">F-box domain-containing protein</fullName>
    </recommendedName>
</protein>
<dbReference type="Gene3D" id="3.80.10.10">
    <property type="entry name" value="Ribonuclease Inhibitor"/>
    <property type="match status" value="1"/>
</dbReference>
<evidence type="ECO:0000313" key="3">
    <source>
        <dbReference type="Proteomes" id="UP001295794"/>
    </source>
</evidence>
<dbReference type="Proteomes" id="UP001295794">
    <property type="component" value="Unassembled WGS sequence"/>
</dbReference>
<dbReference type="SUPFAM" id="SSF52047">
    <property type="entry name" value="RNI-like"/>
    <property type="match status" value="1"/>
</dbReference>
<comment type="caution">
    <text evidence="2">The sequence shown here is derived from an EMBL/GenBank/DDBJ whole genome shotgun (WGS) entry which is preliminary data.</text>
</comment>
<organism evidence="2 3">
    <name type="scientific">Mycena citricolor</name>
    <dbReference type="NCBI Taxonomy" id="2018698"/>
    <lineage>
        <taxon>Eukaryota</taxon>
        <taxon>Fungi</taxon>
        <taxon>Dikarya</taxon>
        <taxon>Basidiomycota</taxon>
        <taxon>Agaricomycotina</taxon>
        <taxon>Agaricomycetes</taxon>
        <taxon>Agaricomycetidae</taxon>
        <taxon>Agaricales</taxon>
        <taxon>Marasmiineae</taxon>
        <taxon>Mycenaceae</taxon>
        <taxon>Mycena</taxon>
    </lineage>
</organism>
<reference evidence="2" key="1">
    <citation type="submission" date="2023-11" db="EMBL/GenBank/DDBJ databases">
        <authorList>
            <person name="De Vega J J."/>
            <person name="De Vega J J."/>
        </authorList>
    </citation>
    <scope>NUCLEOTIDE SEQUENCE</scope>
</reference>
<dbReference type="AlphaFoldDB" id="A0AAD2HQH3"/>
<sequence length="496" mass="54883">MTNSLELKTPRQSAARDESSRQPAEMELTAEMEHTDGTRQIPCEILAAVFLASLPYDEYPTPESQVAPLVLMRVCRRWRRVVASSCRLWTSLHIAAPSVSHASSQEGQSGLLSIVDRWLARSGSLLPLSISLVSDSFSVLEKQLLCAILPYAGRWQRLRIRLPWSALEESLLYLAAAGVPKLESVDLDLTFPMEDIEDLSFLSFLSGRNVRALKLVATNSLPRWPVLWANLVHLELAQVDTSPALAILRSCSSLVHLKLLNLEHSRTSAPVCPLPLLRDLCIKSGVGIALDSFYRTIDAPVLEKFAFEPGGPSFGSAFPFIPLLVNAGTHLRFLALKVFPGRVFWYLDCLRRLPSLRDLILDGVPSDMAKLIPGSFEKPVIAFWRAFIVGGIDQEDLLPQLENLELRVSETALLSDNLLSSIISSRTQQGTRTKLKSLKARMDRNKERDLEHTFSGVLDLSLSYSNVVYSESYGTGRATTCYATGSAALPPSDNPQ</sequence>
<gene>
    <name evidence="2" type="ORF">MYCIT1_LOCUS27585</name>
</gene>
<accession>A0AAD2HQH3</accession>
<dbReference type="EMBL" id="CAVNYO010000421">
    <property type="protein sequence ID" value="CAK5278297.1"/>
    <property type="molecule type" value="Genomic_DNA"/>
</dbReference>
<feature type="region of interest" description="Disordered" evidence="1">
    <location>
        <begin position="1"/>
        <end position="24"/>
    </location>
</feature>
<dbReference type="InterPro" id="IPR032675">
    <property type="entry name" value="LRR_dom_sf"/>
</dbReference>
<evidence type="ECO:0000256" key="1">
    <source>
        <dbReference type="SAM" id="MobiDB-lite"/>
    </source>
</evidence>
<evidence type="ECO:0008006" key="4">
    <source>
        <dbReference type="Google" id="ProtNLM"/>
    </source>
</evidence>